<evidence type="ECO:0000313" key="2">
    <source>
        <dbReference type="Proteomes" id="UP001055057"/>
    </source>
</evidence>
<dbReference type="EMBL" id="BPRB01000011">
    <property type="protein sequence ID" value="GJE58157.1"/>
    <property type="molecule type" value="Genomic_DNA"/>
</dbReference>
<evidence type="ECO:0000313" key="1">
    <source>
        <dbReference type="EMBL" id="GJE58157.1"/>
    </source>
</evidence>
<organism evidence="1 2">
    <name type="scientific">Methylobacterium trifolii</name>
    <dbReference type="NCBI Taxonomy" id="1003092"/>
    <lineage>
        <taxon>Bacteria</taxon>
        <taxon>Pseudomonadati</taxon>
        <taxon>Pseudomonadota</taxon>
        <taxon>Alphaproteobacteria</taxon>
        <taxon>Hyphomicrobiales</taxon>
        <taxon>Methylobacteriaceae</taxon>
        <taxon>Methylobacterium</taxon>
    </lineage>
</organism>
<comment type="caution">
    <text evidence="1">The sequence shown here is derived from an EMBL/GenBank/DDBJ whole genome shotgun (WGS) entry which is preliminary data.</text>
</comment>
<evidence type="ECO:0008006" key="3">
    <source>
        <dbReference type="Google" id="ProtNLM"/>
    </source>
</evidence>
<proteinExistence type="predicted"/>
<name>A0ABQ4TTS7_9HYPH</name>
<sequence>MQPKWMTLPEIALDRHLSLDQALRLVDSADCPKVFRTEGTVYFI</sequence>
<reference evidence="1" key="1">
    <citation type="journal article" date="2021" name="Front. Microbiol.">
        <title>Comprehensive Comparative Genomics and Phenotyping of Methylobacterium Species.</title>
        <authorList>
            <person name="Alessa O."/>
            <person name="Ogura Y."/>
            <person name="Fujitani Y."/>
            <person name="Takami H."/>
            <person name="Hayashi T."/>
            <person name="Sahin N."/>
            <person name="Tani A."/>
        </authorList>
    </citation>
    <scope>NUCLEOTIDE SEQUENCE</scope>
    <source>
        <strain evidence="1">DSM 23632</strain>
    </source>
</reference>
<keyword evidence="2" id="KW-1185">Reference proteome</keyword>
<dbReference type="Proteomes" id="UP001055057">
    <property type="component" value="Unassembled WGS sequence"/>
</dbReference>
<reference evidence="1" key="2">
    <citation type="submission" date="2021-08" db="EMBL/GenBank/DDBJ databases">
        <authorList>
            <person name="Tani A."/>
            <person name="Ola A."/>
            <person name="Ogura Y."/>
            <person name="Katsura K."/>
            <person name="Hayashi T."/>
        </authorList>
    </citation>
    <scope>NUCLEOTIDE SEQUENCE</scope>
    <source>
        <strain evidence="1">DSM 23632</strain>
    </source>
</reference>
<dbReference type="RefSeq" id="WP_283214944.1">
    <property type="nucleotide sequence ID" value="NZ_BPRB01000011.1"/>
</dbReference>
<protein>
    <recommendedName>
        <fullName evidence="3">DNA-binding protein</fullName>
    </recommendedName>
</protein>
<accession>A0ABQ4TTS7</accession>
<gene>
    <name evidence="1" type="ORF">MPOCJGCO_0235</name>
</gene>